<gene>
    <name evidence="1" type="ORF">S06H3_05157</name>
</gene>
<proteinExistence type="predicted"/>
<sequence length="44" mass="4985">NRKAIETAKKIQKTDSKSAKWIASGTIRELTSDAIQERLRKGKK</sequence>
<protein>
    <submittedName>
        <fullName evidence="1">Uncharacterized protein</fullName>
    </submittedName>
</protein>
<evidence type="ECO:0000313" key="1">
    <source>
        <dbReference type="EMBL" id="GAI01098.1"/>
    </source>
</evidence>
<feature type="non-terminal residue" evidence="1">
    <location>
        <position position="1"/>
    </location>
</feature>
<comment type="caution">
    <text evidence="1">The sequence shown here is derived from an EMBL/GenBank/DDBJ whole genome shotgun (WGS) entry which is preliminary data.</text>
</comment>
<dbReference type="AlphaFoldDB" id="X1K3I7"/>
<name>X1K3I7_9ZZZZ</name>
<organism evidence="1">
    <name type="scientific">marine sediment metagenome</name>
    <dbReference type="NCBI Taxonomy" id="412755"/>
    <lineage>
        <taxon>unclassified sequences</taxon>
        <taxon>metagenomes</taxon>
        <taxon>ecological metagenomes</taxon>
    </lineage>
</organism>
<dbReference type="EMBL" id="BARV01001884">
    <property type="protein sequence ID" value="GAI01098.1"/>
    <property type="molecule type" value="Genomic_DNA"/>
</dbReference>
<reference evidence="1" key="1">
    <citation type="journal article" date="2014" name="Front. Microbiol.">
        <title>High frequency of phylogenetically diverse reductive dehalogenase-homologous genes in deep subseafloor sedimentary metagenomes.</title>
        <authorList>
            <person name="Kawai M."/>
            <person name="Futagami T."/>
            <person name="Toyoda A."/>
            <person name="Takaki Y."/>
            <person name="Nishi S."/>
            <person name="Hori S."/>
            <person name="Arai W."/>
            <person name="Tsubouchi T."/>
            <person name="Morono Y."/>
            <person name="Uchiyama I."/>
            <person name="Ito T."/>
            <person name="Fujiyama A."/>
            <person name="Inagaki F."/>
            <person name="Takami H."/>
        </authorList>
    </citation>
    <scope>NUCLEOTIDE SEQUENCE</scope>
    <source>
        <strain evidence="1">Expedition CK06-06</strain>
    </source>
</reference>
<accession>X1K3I7</accession>